<evidence type="ECO:0000256" key="1">
    <source>
        <dbReference type="SAM" id="MobiDB-lite"/>
    </source>
</evidence>
<accession>A0A1B1KFM4</accession>
<protein>
    <submittedName>
        <fullName evidence="2">Uncharacterized protein</fullName>
    </submittedName>
</protein>
<evidence type="ECO:0000313" key="3">
    <source>
        <dbReference type="Proteomes" id="UP000186108"/>
    </source>
</evidence>
<feature type="compositionally biased region" description="Polar residues" evidence="1">
    <location>
        <begin position="7"/>
        <end position="16"/>
    </location>
</feature>
<sequence length="362" mass="39112">MADEFSPSMTANSLRTGFSCLPGRPGNARRSPISSPPPASPARLRVSRTGPHIDGRSPCRWCGGSRSAQPNITGAAPAVPPTRGSAMISRVSRNSRPGVDRAARRRLRSRRQSPLPPATRSGPMPPARRAPHRRRADPASGASADRSMGLEKRLIVGHCSLNCSLRFTWFGRRSPIVIFYVKPGGWTRSRCSGHGCRSVAHAAAVRAVHGAGTRRGRRHRRRLTTDPTPHPISRQLTEIRHEFSASFAVGGSFADGSVPVQCPRGSRCRSLHGAAVVGAAAGVDRFRWRGPPVAVPTVPSTFVAAQAVSATNRVVSSWIAMTAGQRRGLRQPERLLPASARARLRTGKRRSRRRRLPSPARS</sequence>
<reference evidence="2 3" key="1">
    <citation type="submission" date="2014-07" db="EMBL/GenBank/DDBJ databases">
        <authorList>
            <person name="Zhang J.E."/>
            <person name="Yang H."/>
            <person name="Guo J."/>
            <person name="Deng Z."/>
            <person name="Luo H."/>
            <person name="Luo M."/>
            <person name="Zhao B."/>
        </authorList>
    </citation>
    <scope>NUCLEOTIDE SEQUENCE [LARGE SCALE GENOMIC DNA]</scope>
    <source>
        <strain evidence="2 3">1CP</strain>
    </source>
</reference>
<gene>
    <name evidence="2" type="ORF">R1CP_34040</name>
</gene>
<dbReference type="EMBL" id="CP009111">
    <property type="protein sequence ID" value="ANS31423.1"/>
    <property type="molecule type" value="Genomic_DNA"/>
</dbReference>
<feature type="region of interest" description="Disordered" evidence="1">
    <location>
        <begin position="207"/>
        <end position="231"/>
    </location>
</feature>
<feature type="region of interest" description="Disordered" evidence="1">
    <location>
        <begin position="330"/>
        <end position="362"/>
    </location>
</feature>
<feature type="compositionally biased region" description="Basic residues" evidence="1">
    <location>
        <begin position="342"/>
        <end position="356"/>
    </location>
</feature>
<feature type="region of interest" description="Disordered" evidence="1">
    <location>
        <begin position="1"/>
        <end position="146"/>
    </location>
</feature>
<proteinExistence type="predicted"/>
<feature type="compositionally biased region" description="Basic residues" evidence="1">
    <location>
        <begin position="212"/>
        <end position="222"/>
    </location>
</feature>
<name>A0A1B1KFM4_RHOOP</name>
<dbReference type="Proteomes" id="UP000186108">
    <property type="component" value="Chromosome"/>
</dbReference>
<organism evidence="2 3">
    <name type="scientific">Rhodococcus opacus</name>
    <name type="common">Nocardia opaca</name>
    <dbReference type="NCBI Taxonomy" id="37919"/>
    <lineage>
        <taxon>Bacteria</taxon>
        <taxon>Bacillati</taxon>
        <taxon>Actinomycetota</taxon>
        <taxon>Actinomycetes</taxon>
        <taxon>Mycobacteriales</taxon>
        <taxon>Nocardiaceae</taxon>
        <taxon>Rhodococcus</taxon>
    </lineage>
</organism>
<evidence type="ECO:0000313" key="2">
    <source>
        <dbReference type="EMBL" id="ANS31423.1"/>
    </source>
</evidence>
<dbReference type="AlphaFoldDB" id="A0A1B1KFM4"/>